<dbReference type="EMBL" id="LJIG01002665">
    <property type="protein sequence ID" value="KRT84275.1"/>
    <property type="molecule type" value="Genomic_DNA"/>
</dbReference>
<feature type="signal peptide" evidence="7">
    <location>
        <begin position="1"/>
        <end position="16"/>
    </location>
</feature>
<dbReference type="InterPro" id="IPR001314">
    <property type="entry name" value="Peptidase_S1A"/>
</dbReference>
<keyword evidence="10" id="KW-1185">Reference proteome</keyword>
<gene>
    <name evidence="9" type="ORF">AMK59_1686</name>
</gene>
<name>A0A0T6BAC0_9SCAR</name>
<dbReference type="PROSITE" id="PS00135">
    <property type="entry name" value="TRYPSIN_SER"/>
    <property type="match status" value="1"/>
</dbReference>
<feature type="domain" description="Peptidase S1" evidence="8">
    <location>
        <begin position="26"/>
        <end position="240"/>
    </location>
</feature>
<accession>A0A0T6BAC0</accession>
<dbReference type="PROSITE" id="PS50240">
    <property type="entry name" value="TRYPSIN_DOM"/>
    <property type="match status" value="1"/>
</dbReference>
<evidence type="ECO:0000256" key="5">
    <source>
        <dbReference type="ARBA" id="ARBA00023157"/>
    </source>
</evidence>
<evidence type="ECO:0000256" key="4">
    <source>
        <dbReference type="ARBA" id="ARBA00022825"/>
    </source>
</evidence>
<dbReference type="Proteomes" id="UP000051574">
    <property type="component" value="Unassembled WGS sequence"/>
</dbReference>
<keyword evidence="7" id="KW-0732">Signal</keyword>
<dbReference type="InterPro" id="IPR043504">
    <property type="entry name" value="Peptidase_S1_PA_chymotrypsin"/>
</dbReference>
<comment type="similarity">
    <text evidence="1">Belongs to the peptidase S1 family.</text>
</comment>
<keyword evidence="2 6" id="KW-0645">Protease</keyword>
<dbReference type="SMART" id="SM00020">
    <property type="entry name" value="Tryp_SPc"/>
    <property type="match status" value="1"/>
</dbReference>
<dbReference type="SUPFAM" id="SSF50494">
    <property type="entry name" value="Trypsin-like serine proteases"/>
    <property type="match status" value="1"/>
</dbReference>
<proteinExistence type="inferred from homology"/>
<comment type="caution">
    <text evidence="9">The sequence shown here is derived from an EMBL/GenBank/DDBJ whole genome shotgun (WGS) entry which is preliminary data.</text>
</comment>
<dbReference type="InterPro" id="IPR033116">
    <property type="entry name" value="TRYPSIN_SER"/>
</dbReference>
<dbReference type="InterPro" id="IPR050430">
    <property type="entry name" value="Peptidase_S1"/>
</dbReference>
<dbReference type="PANTHER" id="PTHR24276">
    <property type="entry name" value="POLYSERASE-RELATED"/>
    <property type="match status" value="1"/>
</dbReference>
<sequence length="241" mass="26524">MFLLLKLLPLLALVYGSNVTNVFDPIINGREARISSYPYYAFLSYYGNSLRCGGAIIKTNIVLTAAHCITDNNLKVYTGIQRLSDVQHSHPYYVRQRIQYPWYRGESSYDIGLVILSSHIRLGPTVKTIGIPTALPRLGSSVTVMGFGPVWCPDSNQQCRNGQSQVLRSANVRVVSNGNWVISTVGSNTNSVCYGDSGSPVVSGNQLVGLISGVEHGNCAGRNFHVAAAHYYNWISQYMKR</sequence>
<dbReference type="PROSITE" id="PS00134">
    <property type="entry name" value="TRYPSIN_HIS"/>
    <property type="match status" value="1"/>
</dbReference>
<dbReference type="CDD" id="cd00190">
    <property type="entry name" value="Tryp_SPc"/>
    <property type="match status" value="1"/>
</dbReference>
<dbReference type="OrthoDB" id="6761368at2759"/>
<dbReference type="GO" id="GO:0006508">
    <property type="term" value="P:proteolysis"/>
    <property type="evidence" value="ECO:0007669"/>
    <property type="project" value="UniProtKB-KW"/>
</dbReference>
<evidence type="ECO:0000259" key="8">
    <source>
        <dbReference type="PROSITE" id="PS50240"/>
    </source>
</evidence>
<evidence type="ECO:0000313" key="10">
    <source>
        <dbReference type="Proteomes" id="UP000051574"/>
    </source>
</evidence>
<evidence type="ECO:0000256" key="7">
    <source>
        <dbReference type="SAM" id="SignalP"/>
    </source>
</evidence>
<dbReference type="FunFam" id="2.40.10.10:FF:000068">
    <property type="entry name" value="transmembrane protease serine 2"/>
    <property type="match status" value="1"/>
</dbReference>
<dbReference type="InterPro" id="IPR001254">
    <property type="entry name" value="Trypsin_dom"/>
</dbReference>
<dbReference type="PANTHER" id="PTHR24276:SF91">
    <property type="entry name" value="AT26814P-RELATED"/>
    <property type="match status" value="1"/>
</dbReference>
<keyword evidence="4 6" id="KW-0720">Serine protease</keyword>
<feature type="non-terminal residue" evidence="9">
    <location>
        <position position="241"/>
    </location>
</feature>
<reference evidence="9 10" key="1">
    <citation type="submission" date="2015-09" db="EMBL/GenBank/DDBJ databases">
        <title>Draft genome of the scarab beetle Oryctes borbonicus.</title>
        <authorList>
            <person name="Meyer J.M."/>
            <person name="Markov G.V."/>
            <person name="Baskaran P."/>
            <person name="Herrmann M."/>
            <person name="Sommer R.J."/>
            <person name="Roedelsperger C."/>
        </authorList>
    </citation>
    <scope>NUCLEOTIDE SEQUENCE [LARGE SCALE GENOMIC DNA]</scope>
    <source>
        <strain evidence="9">OB123</strain>
        <tissue evidence="9">Whole animal</tissue>
    </source>
</reference>
<keyword evidence="3 6" id="KW-0378">Hydrolase</keyword>
<evidence type="ECO:0000256" key="2">
    <source>
        <dbReference type="ARBA" id="ARBA00022670"/>
    </source>
</evidence>
<dbReference type="AlphaFoldDB" id="A0A0T6BAC0"/>
<dbReference type="GO" id="GO:0004252">
    <property type="term" value="F:serine-type endopeptidase activity"/>
    <property type="evidence" value="ECO:0007669"/>
    <property type="project" value="InterPro"/>
</dbReference>
<evidence type="ECO:0000256" key="1">
    <source>
        <dbReference type="ARBA" id="ARBA00007664"/>
    </source>
</evidence>
<dbReference type="Pfam" id="PF00089">
    <property type="entry name" value="Trypsin"/>
    <property type="match status" value="1"/>
</dbReference>
<dbReference type="InterPro" id="IPR018114">
    <property type="entry name" value="TRYPSIN_HIS"/>
</dbReference>
<protein>
    <submittedName>
        <fullName evidence="9">Trypsin</fullName>
    </submittedName>
</protein>
<evidence type="ECO:0000256" key="6">
    <source>
        <dbReference type="RuleBase" id="RU363034"/>
    </source>
</evidence>
<dbReference type="PRINTS" id="PR00722">
    <property type="entry name" value="CHYMOTRYPSIN"/>
</dbReference>
<dbReference type="InterPro" id="IPR009003">
    <property type="entry name" value="Peptidase_S1_PA"/>
</dbReference>
<evidence type="ECO:0000313" key="9">
    <source>
        <dbReference type="EMBL" id="KRT84275.1"/>
    </source>
</evidence>
<keyword evidence="5" id="KW-1015">Disulfide bond</keyword>
<dbReference type="Gene3D" id="2.40.10.10">
    <property type="entry name" value="Trypsin-like serine proteases"/>
    <property type="match status" value="1"/>
</dbReference>
<organism evidence="9 10">
    <name type="scientific">Oryctes borbonicus</name>
    <dbReference type="NCBI Taxonomy" id="1629725"/>
    <lineage>
        <taxon>Eukaryota</taxon>
        <taxon>Metazoa</taxon>
        <taxon>Ecdysozoa</taxon>
        <taxon>Arthropoda</taxon>
        <taxon>Hexapoda</taxon>
        <taxon>Insecta</taxon>
        <taxon>Pterygota</taxon>
        <taxon>Neoptera</taxon>
        <taxon>Endopterygota</taxon>
        <taxon>Coleoptera</taxon>
        <taxon>Polyphaga</taxon>
        <taxon>Scarabaeiformia</taxon>
        <taxon>Scarabaeidae</taxon>
        <taxon>Dynastinae</taxon>
        <taxon>Oryctes</taxon>
    </lineage>
</organism>
<evidence type="ECO:0000256" key="3">
    <source>
        <dbReference type="ARBA" id="ARBA00022801"/>
    </source>
</evidence>
<feature type="chain" id="PRO_5006668510" evidence="7">
    <location>
        <begin position="17"/>
        <end position="241"/>
    </location>
</feature>